<dbReference type="Proteomes" id="UP000228621">
    <property type="component" value="Unassembled WGS sequence"/>
</dbReference>
<reference evidence="4" key="1">
    <citation type="journal article" date="2019" name="Genome Announc.">
        <title>Draft Genome Sequence of Pseudoalteromonas piscicida Strain 36Y ROTHPW, an Hypersaline Seawater Isolate from the South Coast of Sonora, Mexico.</title>
        <authorList>
            <person name="Sanchez-Diaz R."/>
            <person name="Molina-Garza Z.J."/>
            <person name="Cruz-Suarez L.E."/>
            <person name="Selvin J."/>
            <person name="Kiran G.S."/>
            <person name="Ibarra-Gamez J.C."/>
            <person name="Gomez-Gil B."/>
            <person name="Galaviz-Silva L."/>
        </authorList>
    </citation>
    <scope>NUCLEOTIDE SEQUENCE [LARGE SCALE GENOMIC DNA]</scope>
    <source>
        <strain evidence="4">36Y_RITHPW</strain>
    </source>
</reference>
<accession>A0A2A5JNG2</accession>
<evidence type="ECO:0000313" key="4">
    <source>
        <dbReference type="Proteomes" id="UP000228621"/>
    </source>
</evidence>
<dbReference type="RefSeq" id="WP_099642793.1">
    <property type="nucleotide sequence ID" value="NZ_NKHF01000067.1"/>
</dbReference>
<dbReference type="PROSITE" id="PS52050">
    <property type="entry name" value="WYL"/>
    <property type="match status" value="1"/>
</dbReference>
<dbReference type="PANTHER" id="PTHR34580">
    <property type="match status" value="1"/>
</dbReference>
<dbReference type="GO" id="GO:0003677">
    <property type="term" value="F:DNA binding"/>
    <property type="evidence" value="ECO:0007669"/>
    <property type="project" value="UniProtKB-KW"/>
</dbReference>
<dbReference type="EMBL" id="NKHF01000067">
    <property type="protein sequence ID" value="PCK30982.1"/>
    <property type="molecule type" value="Genomic_DNA"/>
</dbReference>
<dbReference type="Gene3D" id="1.10.10.10">
    <property type="entry name" value="Winged helix-like DNA-binding domain superfamily/Winged helix DNA-binding domain"/>
    <property type="match status" value="1"/>
</dbReference>
<dbReference type="Pfam" id="PF13280">
    <property type="entry name" value="WYL"/>
    <property type="match status" value="1"/>
</dbReference>
<feature type="domain" description="Helix-turn-helix type 11" evidence="1">
    <location>
        <begin position="6"/>
        <end position="60"/>
    </location>
</feature>
<proteinExistence type="predicted"/>
<evidence type="ECO:0000259" key="1">
    <source>
        <dbReference type="Pfam" id="PF08279"/>
    </source>
</evidence>
<dbReference type="OrthoDB" id="9807255at2"/>
<sequence>MHKSERLFQLVDLLKGRRLAVTAKSLADHFTVSERTIYRDIQDLQSSGVPIEGEAGVGYIIGDYPLPPMMFSYDELTALLLGSKMVGAWTDPELSAHAKAAIAKIEAVLPAHLKQQHDHSPYLVSSFKHGPQQQSFSATLRLAIAAKQCVQLEYQDVAKRQTQRIIEPLGLVYWGGKWTLVAFCQLRSDYREFRLDRITAIHKSELTFTVSPDKNLNHYVELVKAKYAAEIAQDQCQASDKSGNSS</sequence>
<name>A0A2A5JNG2_PSEO7</name>
<dbReference type="Pfam" id="PF08279">
    <property type="entry name" value="HTH_11"/>
    <property type="match status" value="1"/>
</dbReference>
<dbReference type="InterPro" id="IPR051534">
    <property type="entry name" value="CBASS_pafABC_assoc_protein"/>
</dbReference>
<organism evidence="3 4">
    <name type="scientific">Pseudoalteromonas piscicida</name>
    <dbReference type="NCBI Taxonomy" id="43662"/>
    <lineage>
        <taxon>Bacteria</taxon>
        <taxon>Pseudomonadati</taxon>
        <taxon>Pseudomonadota</taxon>
        <taxon>Gammaproteobacteria</taxon>
        <taxon>Alteromonadales</taxon>
        <taxon>Pseudoalteromonadaceae</taxon>
        <taxon>Pseudoalteromonas</taxon>
    </lineage>
</organism>
<gene>
    <name evidence="3" type="ORF">CEX98_14605</name>
</gene>
<keyword evidence="3" id="KW-0238">DNA-binding</keyword>
<evidence type="ECO:0000313" key="3">
    <source>
        <dbReference type="EMBL" id="PCK30982.1"/>
    </source>
</evidence>
<dbReference type="InterPro" id="IPR036390">
    <property type="entry name" value="WH_DNA-bd_sf"/>
</dbReference>
<dbReference type="InterPro" id="IPR013196">
    <property type="entry name" value="HTH_11"/>
</dbReference>
<dbReference type="InterPro" id="IPR026881">
    <property type="entry name" value="WYL_dom"/>
</dbReference>
<dbReference type="PANTHER" id="PTHR34580:SF3">
    <property type="entry name" value="PROTEIN PAFB"/>
    <property type="match status" value="1"/>
</dbReference>
<protein>
    <submittedName>
        <fullName evidence="3">DNA-binding transcriptional regulator</fullName>
    </submittedName>
</protein>
<evidence type="ECO:0000259" key="2">
    <source>
        <dbReference type="Pfam" id="PF13280"/>
    </source>
</evidence>
<feature type="domain" description="WYL" evidence="2">
    <location>
        <begin position="138"/>
        <end position="201"/>
    </location>
</feature>
<dbReference type="SUPFAM" id="SSF46785">
    <property type="entry name" value="Winged helix' DNA-binding domain"/>
    <property type="match status" value="1"/>
</dbReference>
<keyword evidence="4" id="KW-1185">Reference proteome</keyword>
<dbReference type="AlphaFoldDB" id="A0A2A5JNG2"/>
<dbReference type="InterPro" id="IPR036388">
    <property type="entry name" value="WH-like_DNA-bd_sf"/>
</dbReference>
<comment type="caution">
    <text evidence="3">The sequence shown here is derived from an EMBL/GenBank/DDBJ whole genome shotgun (WGS) entry which is preliminary data.</text>
</comment>